<protein>
    <submittedName>
        <fullName evidence="5">F-box domain-containing protein</fullName>
    </submittedName>
</protein>
<name>A0A0M3IYT7_ANISI</name>
<reference evidence="5" key="1">
    <citation type="submission" date="2017-02" db="UniProtKB">
        <authorList>
            <consortium name="WormBaseParasite"/>
        </authorList>
    </citation>
    <scope>IDENTIFICATION</scope>
</reference>
<dbReference type="InterPro" id="IPR001810">
    <property type="entry name" value="F-box_dom"/>
</dbReference>
<dbReference type="Pfam" id="PF12937">
    <property type="entry name" value="F-box-like"/>
    <property type="match status" value="1"/>
</dbReference>
<dbReference type="PROSITE" id="PS50181">
    <property type="entry name" value="FBOX"/>
    <property type="match status" value="1"/>
</dbReference>
<dbReference type="Gene3D" id="1.20.1280.50">
    <property type="match status" value="1"/>
</dbReference>
<dbReference type="Gene3D" id="3.80.10.10">
    <property type="entry name" value="Ribonuclease Inhibitor"/>
    <property type="match status" value="1"/>
</dbReference>
<dbReference type="InterPro" id="IPR036047">
    <property type="entry name" value="F-box-like_dom_sf"/>
</dbReference>
<reference evidence="3 4" key="2">
    <citation type="submission" date="2018-11" db="EMBL/GenBank/DDBJ databases">
        <authorList>
            <consortium name="Pathogen Informatics"/>
        </authorList>
    </citation>
    <scope>NUCLEOTIDE SEQUENCE [LARGE SCALE GENOMIC DNA]</scope>
</reference>
<dbReference type="AlphaFoldDB" id="A0A0M3IYT7"/>
<accession>A0A0M3IYT7</accession>
<evidence type="ECO:0000313" key="3">
    <source>
        <dbReference type="EMBL" id="VDK17590.1"/>
    </source>
</evidence>
<evidence type="ECO:0000256" key="1">
    <source>
        <dbReference type="SAM" id="MobiDB-lite"/>
    </source>
</evidence>
<evidence type="ECO:0000259" key="2">
    <source>
        <dbReference type="PROSITE" id="PS50181"/>
    </source>
</evidence>
<gene>
    <name evidence="3" type="ORF">ASIM_LOCUS320</name>
</gene>
<dbReference type="WBParaSite" id="ASIM_0000041601-mRNA-1">
    <property type="protein sequence ID" value="ASIM_0000041601-mRNA-1"/>
    <property type="gene ID" value="ASIM_0000041601"/>
</dbReference>
<evidence type="ECO:0000313" key="5">
    <source>
        <dbReference type="WBParaSite" id="ASIM_0000041601-mRNA-1"/>
    </source>
</evidence>
<dbReference type="InterPro" id="IPR032675">
    <property type="entry name" value="LRR_dom_sf"/>
</dbReference>
<dbReference type="Proteomes" id="UP000267096">
    <property type="component" value="Unassembled WGS sequence"/>
</dbReference>
<evidence type="ECO:0000313" key="4">
    <source>
        <dbReference type="Proteomes" id="UP000267096"/>
    </source>
</evidence>
<dbReference type="SUPFAM" id="SSF52047">
    <property type="entry name" value="RNI-like"/>
    <property type="match status" value="1"/>
</dbReference>
<feature type="domain" description="F-box" evidence="2">
    <location>
        <begin position="23"/>
        <end position="70"/>
    </location>
</feature>
<sequence>MGYPTSDIGYSEHSNVPRPTASQLTKKALPDVVLLNIFKYIHPIDLVNGISRVSKRWNALAKTPSLYRYVRVLVNKKSTDSGSAKKFLERAKNCVRKLCVTCEMNVFGDIFPKCMPNVTFLDMTSFPGFVNKICGNAVEFYRLQDTVELVSQLGLGKILQTPIRDTLTEFYLRGYLQDGDYAVIGQLINLSKLSVFSSLYATDEQLMQLKSLRNLEHLHLDCSGQDCDFTIEGLIRFFELPTENESNHFPYRLKYLCFIECYNFQTDVAKALVKRPVILTSEVWLGVRAGGLRQIGNCPQLVSLNVSENCFLPDEGLTLLIKGLP</sequence>
<proteinExistence type="predicted"/>
<dbReference type="OrthoDB" id="5784079at2759"/>
<dbReference type="EMBL" id="UYRR01000166">
    <property type="protein sequence ID" value="VDK17590.1"/>
    <property type="molecule type" value="Genomic_DNA"/>
</dbReference>
<organism evidence="5">
    <name type="scientific">Anisakis simplex</name>
    <name type="common">Herring worm</name>
    <dbReference type="NCBI Taxonomy" id="6269"/>
    <lineage>
        <taxon>Eukaryota</taxon>
        <taxon>Metazoa</taxon>
        <taxon>Ecdysozoa</taxon>
        <taxon>Nematoda</taxon>
        <taxon>Chromadorea</taxon>
        <taxon>Rhabditida</taxon>
        <taxon>Spirurina</taxon>
        <taxon>Ascaridomorpha</taxon>
        <taxon>Ascaridoidea</taxon>
        <taxon>Anisakidae</taxon>
        <taxon>Anisakis</taxon>
        <taxon>Anisakis simplex complex</taxon>
    </lineage>
</organism>
<keyword evidence="4" id="KW-1185">Reference proteome</keyword>
<dbReference type="SUPFAM" id="SSF81383">
    <property type="entry name" value="F-box domain"/>
    <property type="match status" value="1"/>
</dbReference>
<feature type="region of interest" description="Disordered" evidence="1">
    <location>
        <begin position="1"/>
        <end position="21"/>
    </location>
</feature>